<comment type="catalytic activity">
    <reaction evidence="1">
        <text>Hydrolyzes single-stranded DNA or mismatched double-stranded DNA and polynucleotides, releasing free uracil.</text>
        <dbReference type="EC" id="3.2.2.27"/>
    </reaction>
</comment>
<dbReference type="STRING" id="1827387.A4S15_00080"/>
<dbReference type="PANTHER" id="PTHR33693">
    <property type="entry name" value="TYPE-5 URACIL-DNA GLYCOSYLASE"/>
    <property type="match status" value="1"/>
</dbReference>
<dbReference type="GO" id="GO:0046872">
    <property type="term" value="F:metal ion binding"/>
    <property type="evidence" value="ECO:0007669"/>
    <property type="project" value="UniProtKB-KW"/>
</dbReference>
<keyword evidence="10" id="KW-0411">Iron-sulfur</keyword>
<evidence type="ECO:0000256" key="3">
    <source>
        <dbReference type="ARBA" id="ARBA00012030"/>
    </source>
</evidence>
<dbReference type="Pfam" id="PF03167">
    <property type="entry name" value="UDG"/>
    <property type="match status" value="1"/>
</dbReference>
<dbReference type="EC" id="3.2.2.27" evidence="3"/>
<keyword evidence="6" id="KW-0479">Metal-binding</keyword>
<proteinExistence type="inferred from homology"/>
<dbReference type="AlphaFoldDB" id="A0A1W9I384"/>
<comment type="similarity">
    <text evidence="2">Belongs to the uracil-DNA glycosylase (UDG) superfamily. Type 4 (UDGa) family.</text>
</comment>
<accession>A0A1W9I384</accession>
<keyword evidence="8" id="KW-0378">Hydrolase</keyword>
<evidence type="ECO:0000256" key="2">
    <source>
        <dbReference type="ARBA" id="ARBA00006521"/>
    </source>
</evidence>
<dbReference type="GO" id="GO:0051539">
    <property type="term" value="F:4 iron, 4 sulfur cluster binding"/>
    <property type="evidence" value="ECO:0007669"/>
    <property type="project" value="UniProtKB-KW"/>
</dbReference>
<dbReference type="InterPro" id="IPR005273">
    <property type="entry name" value="Ura-DNA_glyco_family4"/>
</dbReference>
<evidence type="ECO:0000313" key="14">
    <source>
        <dbReference type="Proteomes" id="UP000192872"/>
    </source>
</evidence>
<sequence length="277" mass="29425">MQVSATEAMSVAQARALLDWYIAMGVDCAIGETPLDRFALGNAAPASPYRSAAAASLIVPPSPRASTTPPSAPAIEGEPGIAEARRLAAAAMSLDELREAMNAFEGCALKAAATQLAFADGIAGSALMLVGEAPGREEDLQGKPFVGRSGQLLDRILASIGLDRSKVYIANVVPWRPPGNRTPTPQELAICRPFIERQIELAAPKCLVLLGGAANSALTGSSLGIVKQRGKWLSLHMGQLVLPTMPTFHPAYLLRNPLSKKLIWNDFMEVHQALRRI</sequence>
<dbReference type="InterPro" id="IPR005122">
    <property type="entry name" value="Uracil-DNA_glycosylase-like"/>
</dbReference>
<dbReference type="CDD" id="cd10030">
    <property type="entry name" value="UDG-F4_TTUDGA_SPO1dp_like"/>
    <property type="match status" value="1"/>
</dbReference>
<organism evidence="13 14">
    <name type="scientific">Candidatus Raskinella chloraquaticus</name>
    <dbReference type="NCBI Taxonomy" id="1951219"/>
    <lineage>
        <taxon>Bacteria</taxon>
        <taxon>Pseudomonadati</taxon>
        <taxon>Pseudomonadota</taxon>
        <taxon>Alphaproteobacteria</taxon>
        <taxon>Hyphomicrobiales</taxon>
        <taxon>Phreatobacteraceae</taxon>
        <taxon>Candidatus Raskinella</taxon>
    </lineage>
</organism>
<dbReference type="NCBIfam" id="TIGR00758">
    <property type="entry name" value="UDG_fam4"/>
    <property type="match status" value="1"/>
</dbReference>
<gene>
    <name evidence="13" type="ORF">A4S15_00080</name>
</gene>
<dbReference type="Gene3D" id="3.40.470.10">
    <property type="entry name" value="Uracil-DNA glycosylase-like domain"/>
    <property type="match status" value="1"/>
</dbReference>
<evidence type="ECO:0000256" key="6">
    <source>
        <dbReference type="ARBA" id="ARBA00022723"/>
    </source>
</evidence>
<evidence type="ECO:0000259" key="12">
    <source>
        <dbReference type="SMART" id="SM00986"/>
    </source>
</evidence>
<evidence type="ECO:0000256" key="9">
    <source>
        <dbReference type="ARBA" id="ARBA00023004"/>
    </source>
</evidence>
<dbReference type="InterPro" id="IPR051536">
    <property type="entry name" value="UDG_Type-4/5"/>
</dbReference>
<reference evidence="13 14" key="1">
    <citation type="journal article" date="2017" name="Water Res.">
        <title>Comammox in drinking water systems.</title>
        <authorList>
            <person name="Wang Y."/>
            <person name="Ma L."/>
            <person name="Mao Y."/>
            <person name="Jiang X."/>
            <person name="Xia Y."/>
            <person name="Yu K."/>
            <person name="Li B."/>
            <person name="Zhang T."/>
        </authorList>
    </citation>
    <scope>NUCLEOTIDE SEQUENCE [LARGE SCALE GENOMIC DNA]</scope>
    <source>
        <strain evidence="13">SG_bin8</strain>
    </source>
</reference>
<feature type="domain" description="Uracil-DNA glycosylase-like" evidence="12">
    <location>
        <begin position="118"/>
        <end position="268"/>
    </location>
</feature>
<evidence type="ECO:0000256" key="11">
    <source>
        <dbReference type="ARBA" id="ARBA00023204"/>
    </source>
</evidence>
<keyword evidence="7" id="KW-0227">DNA damage</keyword>
<evidence type="ECO:0000256" key="4">
    <source>
        <dbReference type="ARBA" id="ARBA00019403"/>
    </source>
</evidence>
<dbReference type="InterPro" id="IPR036895">
    <property type="entry name" value="Uracil-DNA_glycosylase-like_sf"/>
</dbReference>
<dbReference type="Proteomes" id="UP000192872">
    <property type="component" value="Unassembled WGS sequence"/>
</dbReference>
<evidence type="ECO:0000256" key="7">
    <source>
        <dbReference type="ARBA" id="ARBA00022763"/>
    </source>
</evidence>
<dbReference type="SMART" id="SM00987">
    <property type="entry name" value="UreE_C"/>
    <property type="match status" value="1"/>
</dbReference>
<name>A0A1W9I384_9HYPH</name>
<dbReference type="SMART" id="SM00986">
    <property type="entry name" value="UDG"/>
    <property type="match status" value="1"/>
</dbReference>
<keyword evidence="5" id="KW-0004">4Fe-4S</keyword>
<evidence type="ECO:0000256" key="10">
    <source>
        <dbReference type="ARBA" id="ARBA00023014"/>
    </source>
</evidence>
<dbReference type="SUPFAM" id="SSF52141">
    <property type="entry name" value="Uracil-DNA glycosylase-like"/>
    <property type="match status" value="1"/>
</dbReference>
<dbReference type="PANTHER" id="PTHR33693:SF1">
    <property type="entry name" value="TYPE-4 URACIL-DNA GLYCOSYLASE"/>
    <property type="match status" value="1"/>
</dbReference>
<comment type="caution">
    <text evidence="13">The sequence shown here is derived from an EMBL/GenBank/DDBJ whole genome shotgun (WGS) entry which is preliminary data.</text>
</comment>
<evidence type="ECO:0000256" key="1">
    <source>
        <dbReference type="ARBA" id="ARBA00001400"/>
    </source>
</evidence>
<keyword evidence="11" id="KW-0234">DNA repair</keyword>
<keyword evidence="9" id="KW-0408">Iron</keyword>
<dbReference type="GO" id="GO:0004844">
    <property type="term" value="F:uracil DNA N-glycosylase activity"/>
    <property type="evidence" value="ECO:0007669"/>
    <property type="project" value="UniProtKB-EC"/>
</dbReference>
<dbReference type="RefSeq" id="WP_395760133.1">
    <property type="nucleotide sequence ID" value="NZ_JAKFWN010000032.1"/>
</dbReference>
<evidence type="ECO:0000313" key="13">
    <source>
        <dbReference type="EMBL" id="OQW53894.1"/>
    </source>
</evidence>
<evidence type="ECO:0000256" key="8">
    <source>
        <dbReference type="ARBA" id="ARBA00022801"/>
    </source>
</evidence>
<protein>
    <recommendedName>
        <fullName evidence="4">Type-4 uracil-DNA glycosylase</fullName>
        <ecNumber evidence="3">3.2.2.27</ecNumber>
    </recommendedName>
</protein>
<evidence type="ECO:0000256" key="5">
    <source>
        <dbReference type="ARBA" id="ARBA00022485"/>
    </source>
</evidence>
<dbReference type="GO" id="GO:0006281">
    <property type="term" value="P:DNA repair"/>
    <property type="evidence" value="ECO:0007669"/>
    <property type="project" value="UniProtKB-KW"/>
</dbReference>
<dbReference type="EMBL" id="LWDL01000005">
    <property type="protein sequence ID" value="OQW53894.1"/>
    <property type="molecule type" value="Genomic_DNA"/>
</dbReference>